<protein>
    <recommendedName>
        <fullName evidence="5">DUF4232 domain-containing protein</fullName>
    </recommendedName>
</protein>
<keyword evidence="4" id="KW-1185">Reference proteome</keyword>
<dbReference type="EMBL" id="BMQK01000015">
    <property type="protein sequence ID" value="GGQ77317.1"/>
    <property type="molecule type" value="Genomic_DNA"/>
</dbReference>
<reference evidence="3" key="1">
    <citation type="journal article" date="2014" name="Int. J. Syst. Evol. Microbiol.">
        <title>Complete genome sequence of Corynebacterium casei LMG S-19264T (=DSM 44701T), isolated from a smear-ripened cheese.</title>
        <authorList>
            <consortium name="US DOE Joint Genome Institute (JGI-PGF)"/>
            <person name="Walter F."/>
            <person name="Albersmeier A."/>
            <person name="Kalinowski J."/>
            <person name="Ruckert C."/>
        </authorList>
    </citation>
    <scope>NUCLEOTIDE SEQUENCE</scope>
    <source>
        <strain evidence="3">JCM 3131</strain>
    </source>
</reference>
<name>A0A918BNW3_9ACTN</name>
<dbReference type="Proteomes" id="UP000620156">
    <property type="component" value="Unassembled WGS sequence"/>
</dbReference>
<sequence>MNHGPDEQGPASQGPEHHDHPDGEPGPGRYDGDGSGAGEATVGASGSGRGDTVGASGSGRGDTVGASGSGRGDTVGASGSGRGDTVGAPGSGKADTADIAGSDTLIGDELALRRLLQHAVDGIEPRDGTLEHLRRAVPARRARKRQAVVGMAAAVLFVGTAIPAVVHVSHSTGSDANTATVGNSQDAQGSRGQGPEDSGTASASSGSTGSPEDTEEESGAEKKQKEDEATTRGPENPEATVTPPTGSVQVCTAAQLGGAYANLGAPDATGAVYGTFRVANVSGDSCTVSGTGTVSPAAMGAADPSRVLVAGHVVGDAATGLPDPALALSQMVLQPGGGYEVKFAWVPSEPCPTTGGGGGGGGTDAPSPDPSPTDSVPDSEDTATEGTGTTTQLLKGEDIAEGSVAVTHTAPGGAPSATVTVRNACAGTIYWTGLLARS</sequence>
<keyword evidence="2" id="KW-0472">Membrane</keyword>
<feature type="region of interest" description="Disordered" evidence="1">
    <location>
        <begin position="350"/>
        <end position="396"/>
    </location>
</feature>
<reference evidence="3" key="2">
    <citation type="submission" date="2020-09" db="EMBL/GenBank/DDBJ databases">
        <authorList>
            <person name="Sun Q."/>
            <person name="Ohkuma M."/>
        </authorList>
    </citation>
    <scope>NUCLEOTIDE SEQUENCE</scope>
    <source>
        <strain evidence="3">JCM 3131</strain>
    </source>
</reference>
<comment type="caution">
    <text evidence="3">The sequence shown here is derived from an EMBL/GenBank/DDBJ whole genome shotgun (WGS) entry which is preliminary data.</text>
</comment>
<keyword evidence="2" id="KW-0812">Transmembrane</keyword>
<accession>A0A918BNW3</accession>
<feature type="compositionally biased region" description="Polar residues" evidence="1">
    <location>
        <begin position="172"/>
        <end position="190"/>
    </location>
</feature>
<dbReference type="RefSeq" id="WP_229821286.1">
    <property type="nucleotide sequence ID" value="NZ_BMQK01000015.1"/>
</dbReference>
<evidence type="ECO:0000256" key="1">
    <source>
        <dbReference type="SAM" id="MobiDB-lite"/>
    </source>
</evidence>
<dbReference type="AlphaFoldDB" id="A0A918BNW3"/>
<evidence type="ECO:0000313" key="4">
    <source>
        <dbReference type="Proteomes" id="UP000620156"/>
    </source>
</evidence>
<feature type="compositionally biased region" description="Low complexity" evidence="1">
    <location>
        <begin position="198"/>
        <end position="210"/>
    </location>
</feature>
<proteinExistence type="predicted"/>
<feature type="compositionally biased region" description="Gly residues" evidence="1">
    <location>
        <begin position="354"/>
        <end position="363"/>
    </location>
</feature>
<evidence type="ECO:0008006" key="5">
    <source>
        <dbReference type="Google" id="ProtNLM"/>
    </source>
</evidence>
<evidence type="ECO:0000256" key="2">
    <source>
        <dbReference type="SAM" id="Phobius"/>
    </source>
</evidence>
<feature type="region of interest" description="Disordered" evidence="1">
    <location>
        <begin position="172"/>
        <end position="246"/>
    </location>
</feature>
<keyword evidence="2" id="KW-1133">Transmembrane helix</keyword>
<organism evidence="3 4">
    <name type="scientific">Streptomyces ruber</name>
    <dbReference type="NCBI Taxonomy" id="83378"/>
    <lineage>
        <taxon>Bacteria</taxon>
        <taxon>Bacillati</taxon>
        <taxon>Actinomycetota</taxon>
        <taxon>Actinomycetes</taxon>
        <taxon>Kitasatosporales</taxon>
        <taxon>Streptomycetaceae</taxon>
        <taxon>Streptomyces</taxon>
    </lineage>
</organism>
<feature type="compositionally biased region" description="Basic and acidic residues" evidence="1">
    <location>
        <begin position="219"/>
        <end position="230"/>
    </location>
</feature>
<feature type="transmembrane region" description="Helical" evidence="2">
    <location>
        <begin position="147"/>
        <end position="166"/>
    </location>
</feature>
<feature type="region of interest" description="Disordered" evidence="1">
    <location>
        <begin position="1"/>
        <end position="98"/>
    </location>
</feature>
<gene>
    <name evidence="3" type="ORF">GCM10010145_53810</name>
</gene>
<feature type="compositionally biased region" description="Gly residues" evidence="1">
    <location>
        <begin position="45"/>
        <end position="84"/>
    </location>
</feature>
<evidence type="ECO:0000313" key="3">
    <source>
        <dbReference type="EMBL" id="GGQ77317.1"/>
    </source>
</evidence>